<name>A0A0R2FHA3_9LACO</name>
<dbReference type="InterPro" id="IPR058521">
    <property type="entry name" value="DUF8208"/>
</dbReference>
<gene>
    <name evidence="4" type="ORF">FC75_GL001334</name>
</gene>
<feature type="transmembrane region" description="Helical" evidence="2">
    <location>
        <begin position="29"/>
        <end position="53"/>
    </location>
</feature>
<evidence type="ECO:0000259" key="3">
    <source>
        <dbReference type="Pfam" id="PF26635"/>
    </source>
</evidence>
<feature type="compositionally biased region" description="Basic and acidic residues" evidence="1">
    <location>
        <begin position="604"/>
        <end position="630"/>
    </location>
</feature>
<dbReference type="Proteomes" id="UP000050865">
    <property type="component" value="Unassembled WGS sequence"/>
</dbReference>
<keyword evidence="2" id="KW-1133">Transmembrane helix</keyword>
<feature type="region of interest" description="Disordered" evidence="1">
    <location>
        <begin position="602"/>
        <end position="630"/>
    </location>
</feature>
<dbReference type="Pfam" id="PF26635">
    <property type="entry name" value="DUF8208"/>
    <property type="match status" value="1"/>
</dbReference>
<organism evidence="4 5">
    <name type="scientific">Lacticaseibacillus camelliae DSM 22697 = JCM 13995</name>
    <dbReference type="NCBI Taxonomy" id="1423730"/>
    <lineage>
        <taxon>Bacteria</taxon>
        <taxon>Bacillati</taxon>
        <taxon>Bacillota</taxon>
        <taxon>Bacilli</taxon>
        <taxon>Lactobacillales</taxon>
        <taxon>Lactobacillaceae</taxon>
        <taxon>Lacticaseibacillus</taxon>
    </lineage>
</organism>
<feature type="transmembrane region" description="Helical" evidence="2">
    <location>
        <begin position="105"/>
        <end position="126"/>
    </location>
</feature>
<dbReference type="PATRIC" id="fig|1423730.4.peg.1399"/>
<keyword evidence="5" id="KW-1185">Reference proteome</keyword>
<feature type="transmembrane region" description="Helical" evidence="2">
    <location>
        <begin position="336"/>
        <end position="359"/>
    </location>
</feature>
<comment type="caution">
    <text evidence="4">The sequence shown here is derived from an EMBL/GenBank/DDBJ whole genome shotgun (WGS) entry which is preliminary data.</text>
</comment>
<dbReference type="STRING" id="1423730.FC75_GL001334"/>
<accession>A0A0R2FHA3</accession>
<evidence type="ECO:0000313" key="5">
    <source>
        <dbReference type="Proteomes" id="UP000050865"/>
    </source>
</evidence>
<feature type="domain" description="DUF8208" evidence="3">
    <location>
        <begin position="19"/>
        <end position="370"/>
    </location>
</feature>
<feature type="transmembrane region" description="Helical" evidence="2">
    <location>
        <begin position="73"/>
        <end position="93"/>
    </location>
</feature>
<evidence type="ECO:0000313" key="4">
    <source>
        <dbReference type="EMBL" id="KRN24156.1"/>
    </source>
</evidence>
<feature type="transmembrane region" description="Helical" evidence="2">
    <location>
        <begin position="305"/>
        <end position="324"/>
    </location>
</feature>
<feature type="region of interest" description="Disordered" evidence="1">
    <location>
        <begin position="550"/>
        <end position="570"/>
    </location>
</feature>
<keyword evidence="2" id="KW-0812">Transmembrane</keyword>
<evidence type="ECO:0000256" key="1">
    <source>
        <dbReference type="SAM" id="MobiDB-lite"/>
    </source>
</evidence>
<feature type="compositionally biased region" description="Polar residues" evidence="1">
    <location>
        <begin position="560"/>
        <end position="570"/>
    </location>
</feature>
<feature type="transmembrane region" description="Helical" evidence="2">
    <location>
        <begin position="246"/>
        <end position="267"/>
    </location>
</feature>
<dbReference type="NCBIfam" id="NF045890">
    <property type="entry name" value="conj_pls20_p028"/>
    <property type="match status" value="1"/>
</dbReference>
<evidence type="ECO:0000256" key="2">
    <source>
        <dbReference type="SAM" id="Phobius"/>
    </source>
</evidence>
<dbReference type="AlphaFoldDB" id="A0A0R2FHA3"/>
<protein>
    <recommendedName>
        <fullName evidence="3">DUF8208 domain-containing protein</fullName>
    </recommendedName>
</protein>
<feature type="region of interest" description="Disordered" evidence="1">
    <location>
        <begin position="511"/>
        <end position="534"/>
    </location>
</feature>
<dbReference type="EMBL" id="AYZJ01000024">
    <property type="protein sequence ID" value="KRN24156.1"/>
    <property type="molecule type" value="Genomic_DNA"/>
</dbReference>
<sequence>MGDQQIIQILRAYSDYLHVSNMVSDGLRYIGNVIILGLATLTNVVSSSFRQMYKLLNFWEYSGVKNFLKTYNAAIWALAAVAIAWAGLMFIHNKRVDYQEKGNNFLVAVLLFFGTTFFMTQATGLVNSGIAGNSVDSPVVVSLYKSYITDVYSLDKAGWKHSGTTATLPSVAKRNAISDMGDVKLLNINEKVDTGHWYGGSQVSSDGNSILTHQVSKNSDGTWELHNMTGMFKLDDHYYRYSWSPWYLFFSIICVLLVTIITIFKVVKIEMEIGFIGLLTQGIALTDIDSGKRNRQLITKLRDSFVVLFLLDVLIQFYGLFLGYINQAGLTPGTKILAMIGAALFIIDGPNIIQAIFGIDAGVASMAQTMTNVMFASRGLGTLGRGAGHLAKGVAKTAGNVAKGGLVAGAGLAGAGMGLLSKPNLPASPLAAAPGTGKASGPEVTGEVPGMPAGDTESAPNLSEGGGAPGTQPAAVPNGKQLGAVPFHPPLANGKRISTKTGLPTGIAQQRLQAQKSGAGKAPALPESSTKHQVPKVIASSMPGVTGAQARGAMAALQRDQPQAATQQTLGQRAQAKLMTSPTVQTMHRVYRQGENQGALIREANQEVKRHPVGHALDDAPHQPNMEERE</sequence>
<proteinExistence type="predicted"/>
<feature type="region of interest" description="Disordered" evidence="1">
    <location>
        <begin position="431"/>
        <end position="483"/>
    </location>
</feature>
<dbReference type="RefSeq" id="WP_056989278.1">
    <property type="nucleotide sequence ID" value="NZ_AYZJ01000024.1"/>
</dbReference>
<keyword evidence="2" id="KW-0472">Membrane</keyword>
<reference evidence="4 5" key="1">
    <citation type="journal article" date="2015" name="Genome Announc.">
        <title>Expanding the biotechnology potential of lactobacilli through comparative genomics of 213 strains and associated genera.</title>
        <authorList>
            <person name="Sun Z."/>
            <person name="Harris H.M."/>
            <person name="McCann A."/>
            <person name="Guo C."/>
            <person name="Argimon S."/>
            <person name="Zhang W."/>
            <person name="Yang X."/>
            <person name="Jeffery I.B."/>
            <person name="Cooney J.C."/>
            <person name="Kagawa T.F."/>
            <person name="Liu W."/>
            <person name="Song Y."/>
            <person name="Salvetti E."/>
            <person name="Wrobel A."/>
            <person name="Rasinkangas P."/>
            <person name="Parkhill J."/>
            <person name="Rea M.C."/>
            <person name="O'Sullivan O."/>
            <person name="Ritari J."/>
            <person name="Douillard F.P."/>
            <person name="Paul Ross R."/>
            <person name="Yang R."/>
            <person name="Briner A.E."/>
            <person name="Felis G.E."/>
            <person name="de Vos W.M."/>
            <person name="Barrangou R."/>
            <person name="Klaenhammer T.R."/>
            <person name="Caufield P.W."/>
            <person name="Cui Y."/>
            <person name="Zhang H."/>
            <person name="O'Toole P.W."/>
        </authorList>
    </citation>
    <scope>NUCLEOTIDE SEQUENCE [LARGE SCALE GENOMIC DNA]</scope>
    <source>
        <strain evidence="4 5">DSM 22697</strain>
    </source>
</reference>
<dbReference type="InterPro" id="IPR058066">
    <property type="entry name" value="pXO2-14_N"/>
</dbReference>